<proteinExistence type="predicted"/>
<dbReference type="SUPFAM" id="SSF64182">
    <property type="entry name" value="DHH phosphoesterases"/>
    <property type="match status" value="1"/>
</dbReference>
<dbReference type="PANTHER" id="PTHR42146">
    <property type="entry name" value="3',5'-CYCLIC-NUCLEOTIDE PHOSPHODIESTERASE"/>
    <property type="match status" value="1"/>
</dbReference>
<dbReference type="Proteomes" id="UP000885936">
    <property type="component" value="Unassembled WGS sequence"/>
</dbReference>
<accession>A0A1F2P5D0</accession>
<keyword evidence="1" id="KW-0175">Coiled coil</keyword>
<evidence type="ECO:0000313" key="4">
    <source>
        <dbReference type="EMBL" id="OFV65876.1"/>
    </source>
</evidence>
<sequence length="283" mass="32008">MESGLITVTHADADGVLSLATLMMVMGDRMRVYFSHPNGLLSTLKRIESEKLYIFDIAGSKESIIEAARSGEVLWIDHHIWEPQIRPENVSFCIDSSAKSACSLVSRYFNITAFEKIADEIDTNTVTSSEADKVRKIIGHFKGMKDSNKHFLHFAKKLAERGLEALEDYREEIIAYEDELRSFEELVKRYSRVKQVNGIKIAVVRTPRRIPVYVAYNVLTRHDEAPFDIIIVTSRMSDRVELRTHTGYDVLRIARIFGGGGHRVASGARADVEDVLTAISFLK</sequence>
<dbReference type="Proteomes" id="UP000185779">
    <property type="component" value="Unassembled WGS sequence"/>
</dbReference>
<evidence type="ECO:0000259" key="2">
    <source>
        <dbReference type="Pfam" id="PF01368"/>
    </source>
</evidence>
<protein>
    <submittedName>
        <fullName evidence="4">Phosphoesterase</fullName>
    </submittedName>
</protein>
<reference evidence="4 5" key="1">
    <citation type="submission" date="2016-05" db="EMBL/GenBank/DDBJ databases">
        <title>Microbial consortia oxidize butane by reversing methanogenesis.</title>
        <authorList>
            <person name="Laso-Perez R."/>
            <person name="Richter M."/>
            <person name="Wegener G."/>
            <person name="Musat F."/>
        </authorList>
    </citation>
    <scope>NUCLEOTIDE SEQUENCE [LARGE SCALE GENOMIC DNA]</scope>
    <source>
        <strain evidence="4">BOX1</strain>
    </source>
</reference>
<dbReference type="Gene3D" id="3.10.310.30">
    <property type="match status" value="1"/>
</dbReference>
<dbReference type="STRING" id="1839936.SBU_001285"/>
<comment type="caution">
    <text evidence="4">The sequence shown here is derived from an EMBL/GenBank/DDBJ whole genome shotgun (WGS) entry which is preliminary data.</text>
</comment>
<organism evidence="4 5">
    <name type="scientific">Candidatus Syntropharchaeum butanivorans</name>
    <dbReference type="NCBI Taxonomy" id="1839936"/>
    <lineage>
        <taxon>Archaea</taxon>
        <taxon>Methanobacteriati</taxon>
        <taxon>Methanobacteriota</taxon>
        <taxon>Stenosarchaea group</taxon>
        <taxon>Methanomicrobia</taxon>
        <taxon>Methanosarcinales</taxon>
        <taxon>ANME-2 cluster</taxon>
        <taxon>Candidatus Syntropharchaeum</taxon>
    </lineage>
</organism>
<dbReference type="EMBL" id="DRIE01000069">
    <property type="protein sequence ID" value="HEC57029.1"/>
    <property type="molecule type" value="Genomic_DNA"/>
</dbReference>
<dbReference type="InterPro" id="IPR001667">
    <property type="entry name" value="DDH_dom"/>
</dbReference>
<dbReference type="InterPro" id="IPR052968">
    <property type="entry name" value="Nucleotide_metab_enz"/>
</dbReference>
<evidence type="ECO:0000256" key="1">
    <source>
        <dbReference type="SAM" id="Coils"/>
    </source>
</evidence>
<dbReference type="PANTHER" id="PTHR42146:SF1">
    <property type="entry name" value="OLIGORIBONUCLEASE NRNB"/>
    <property type="match status" value="1"/>
</dbReference>
<gene>
    <name evidence="3" type="ORF">ENI32_03990</name>
    <name evidence="4" type="ORF">SBU_001285</name>
</gene>
<evidence type="ECO:0000313" key="5">
    <source>
        <dbReference type="Proteomes" id="UP000185779"/>
    </source>
</evidence>
<evidence type="ECO:0000313" key="3">
    <source>
        <dbReference type="EMBL" id="HEC57029.1"/>
    </source>
</evidence>
<dbReference type="EMBL" id="LYOR01000006">
    <property type="protein sequence ID" value="OFV65876.1"/>
    <property type="molecule type" value="Genomic_DNA"/>
</dbReference>
<dbReference type="Pfam" id="PF01368">
    <property type="entry name" value="DHH"/>
    <property type="match status" value="1"/>
</dbReference>
<feature type="coiled-coil region" evidence="1">
    <location>
        <begin position="159"/>
        <end position="193"/>
    </location>
</feature>
<feature type="domain" description="DDH" evidence="2">
    <location>
        <begin position="8"/>
        <end position="123"/>
    </location>
</feature>
<name>A0A1F2P5D0_9EURY</name>
<keyword evidence="5" id="KW-1185">Reference proteome</keyword>
<dbReference type="AlphaFoldDB" id="A0A1F2P5D0"/>
<dbReference type="InterPro" id="IPR038763">
    <property type="entry name" value="DHH_sf"/>
</dbReference>
<reference evidence="3" key="2">
    <citation type="journal article" date="2020" name="mSystems">
        <title>Genome- and Community-Level Interaction Insights into Carbon Utilization and Element Cycling Functions of Hydrothermarchaeota in Hydrothermal Sediment.</title>
        <authorList>
            <person name="Zhou Z."/>
            <person name="Liu Y."/>
            <person name="Xu W."/>
            <person name="Pan J."/>
            <person name="Luo Z.H."/>
            <person name="Li M."/>
        </authorList>
    </citation>
    <scope>NUCLEOTIDE SEQUENCE [LARGE SCALE GENOMIC DNA]</scope>
    <source>
        <strain evidence="3">HyVt-386</strain>
    </source>
</reference>